<sequence length="391" mass="41788">MSRKVNTSALAGSIRLDESIPRLAGRLEPGEIAIIEFPDLDRSSALALLSRRPVAVLNAASSTTGRRPSLGAQLLVDGGITLVDDLGSDLMTLTEGDQVRIQGGDVYRGEELIASGQRRDSAELHQAQASGRERLGPAVESFARTAGLTWESESEQYLHGEGVPPVPALSGRTVVVVTPGLTSIRQLRRLKAFCNDFSAYFIAVGEGANSLKSVGRKPDLILGDISNLPEPMLTRGTPLVLLERPDGQVTGGDRANVLTLKFMRMVTSAAPADAAVLLADANGADQIVLVGDDEGIEGFLEKTGSEVTAGFFIQLRSEAKLVSAPAVQRLYRPGVRTWQLVLMLIAALLVMVAAVLFTPWGQSLGWGLYDWVQGWWPWAGDPNVTAAYFGS</sequence>
<dbReference type="InterPro" id="IPR047795">
    <property type="entry name" value="Put_SteA-like"/>
</dbReference>
<protein>
    <submittedName>
        <fullName evidence="3">Cytokinetic ring protein SteA</fullName>
    </submittedName>
</protein>
<evidence type="ECO:0000256" key="1">
    <source>
        <dbReference type="SAM" id="Phobius"/>
    </source>
</evidence>
<reference evidence="3" key="1">
    <citation type="submission" date="2023-11" db="EMBL/GenBank/DDBJ databases">
        <title>Scrofimicrobium hongkongense sp. nov., isolated from a patient with peritonitis.</title>
        <authorList>
            <person name="Lao H.Y."/>
            <person name="Wong A.Y.P."/>
            <person name="Ng T.L."/>
            <person name="Wong R.Y.L."/>
            <person name="Yau M.C.Y."/>
            <person name="Lam J.Y.W."/>
            <person name="Siu G.K.H."/>
        </authorList>
    </citation>
    <scope>NUCLEOTIDE SEQUENCE</scope>
    <source>
        <strain evidence="3">R131</strain>
    </source>
</reference>
<proteinExistence type="predicted"/>
<accession>A0AAU7V9A7</accession>
<dbReference type="NCBIfam" id="NF040608">
    <property type="entry name" value="division_SteA"/>
    <property type="match status" value="1"/>
</dbReference>
<evidence type="ECO:0000313" key="3">
    <source>
        <dbReference type="EMBL" id="XBW08859.1"/>
    </source>
</evidence>
<organism evidence="3">
    <name type="scientific">Scrofimicrobium appendicitidis</name>
    <dbReference type="NCBI Taxonomy" id="3079930"/>
    <lineage>
        <taxon>Bacteria</taxon>
        <taxon>Bacillati</taxon>
        <taxon>Actinomycetota</taxon>
        <taxon>Actinomycetes</taxon>
        <taxon>Actinomycetales</taxon>
        <taxon>Actinomycetaceae</taxon>
        <taxon>Scrofimicrobium</taxon>
    </lineage>
</organism>
<feature type="transmembrane region" description="Helical" evidence="1">
    <location>
        <begin position="338"/>
        <end position="360"/>
    </location>
</feature>
<keyword evidence="1" id="KW-1133">Transmembrane helix</keyword>
<evidence type="ECO:0000259" key="2">
    <source>
        <dbReference type="Pfam" id="PF12555"/>
    </source>
</evidence>
<dbReference type="InterPro" id="IPR022215">
    <property type="entry name" value="SteA-like_C"/>
</dbReference>
<keyword evidence="1" id="KW-0812">Transmembrane</keyword>
<name>A0AAU7V9A7_9ACTO</name>
<gene>
    <name evidence="3" type="primary">steA</name>
    <name evidence="3" type="ORF">SAC06_04715</name>
</gene>
<dbReference type="KEGG" id="sapp:SAC06_04715"/>
<feature type="domain" description="SteA-like C-terminal" evidence="2">
    <location>
        <begin position="326"/>
        <end position="375"/>
    </location>
</feature>
<dbReference type="AlphaFoldDB" id="A0AAU7V9A7"/>
<dbReference type="EMBL" id="CP138335">
    <property type="protein sequence ID" value="XBW08859.1"/>
    <property type="molecule type" value="Genomic_DNA"/>
</dbReference>
<keyword evidence="1" id="KW-0472">Membrane</keyword>
<dbReference type="Pfam" id="PF12555">
    <property type="entry name" value="SteA-like_C"/>
    <property type="match status" value="1"/>
</dbReference>
<dbReference type="RefSeq" id="WP_350259059.1">
    <property type="nucleotide sequence ID" value="NZ_CP138335.1"/>
</dbReference>